<dbReference type="PRINTS" id="PR00742">
    <property type="entry name" value="GLHYDRLASE35"/>
</dbReference>
<dbReference type="EMBL" id="MU854340">
    <property type="protein sequence ID" value="KAK4042488.1"/>
    <property type="molecule type" value="Genomic_DNA"/>
</dbReference>
<evidence type="ECO:0000256" key="7">
    <source>
        <dbReference type="ARBA" id="ARBA00023295"/>
    </source>
</evidence>
<dbReference type="InterPro" id="IPR018954">
    <property type="entry name" value="Betagal_dom2"/>
</dbReference>
<organism evidence="12 13">
    <name type="scientific">Parachaetomium inaequale</name>
    <dbReference type="NCBI Taxonomy" id="2588326"/>
    <lineage>
        <taxon>Eukaryota</taxon>
        <taxon>Fungi</taxon>
        <taxon>Dikarya</taxon>
        <taxon>Ascomycota</taxon>
        <taxon>Pezizomycotina</taxon>
        <taxon>Sordariomycetes</taxon>
        <taxon>Sordariomycetidae</taxon>
        <taxon>Sordariales</taxon>
        <taxon>Chaetomiaceae</taxon>
        <taxon>Parachaetomium</taxon>
    </lineage>
</organism>
<gene>
    <name evidence="12" type="ORF">C8A01DRAFT_44500</name>
</gene>
<comment type="similarity">
    <text evidence="2 8">Belongs to the glycosyl hydrolase 35 family.</text>
</comment>
<keyword evidence="5" id="KW-0378">Hydrolase</keyword>
<evidence type="ECO:0000256" key="5">
    <source>
        <dbReference type="ARBA" id="ARBA00022801"/>
    </source>
</evidence>
<dbReference type="SUPFAM" id="SSF49785">
    <property type="entry name" value="Galactose-binding domain-like"/>
    <property type="match status" value="2"/>
</dbReference>
<dbReference type="Pfam" id="PF10435">
    <property type="entry name" value="BetaGal_dom2"/>
    <property type="match status" value="1"/>
</dbReference>
<evidence type="ECO:0000256" key="4">
    <source>
        <dbReference type="ARBA" id="ARBA00022729"/>
    </source>
</evidence>
<reference evidence="13" key="1">
    <citation type="journal article" date="2023" name="Mol. Phylogenet. Evol.">
        <title>Genome-scale phylogeny and comparative genomics of the fungal order Sordariales.</title>
        <authorList>
            <person name="Hensen N."/>
            <person name="Bonometti L."/>
            <person name="Westerberg I."/>
            <person name="Brannstrom I.O."/>
            <person name="Guillou S."/>
            <person name="Cros-Aarteil S."/>
            <person name="Calhoun S."/>
            <person name="Haridas S."/>
            <person name="Kuo A."/>
            <person name="Mondo S."/>
            <person name="Pangilinan J."/>
            <person name="Riley R."/>
            <person name="LaButti K."/>
            <person name="Andreopoulos B."/>
            <person name="Lipzen A."/>
            <person name="Chen C."/>
            <person name="Yan M."/>
            <person name="Daum C."/>
            <person name="Ng V."/>
            <person name="Clum A."/>
            <person name="Steindorff A."/>
            <person name="Ohm R.A."/>
            <person name="Martin F."/>
            <person name="Silar P."/>
            <person name="Natvig D.O."/>
            <person name="Lalanne C."/>
            <person name="Gautier V."/>
            <person name="Ament-Velasquez S.L."/>
            <person name="Kruys A."/>
            <person name="Hutchinson M.I."/>
            <person name="Powell A.J."/>
            <person name="Barry K."/>
            <person name="Miller A.N."/>
            <person name="Grigoriev I.V."/>
            <person name="Debuchy R."/>
            <person name="Gladieux P."/>
            <person name="Hiltunen Thoren M."/>
            <person name="Johannesson H."/>
        </authorList>
    </citation>
    <scope>NUCLEOTIDE SEQUENCE [LARGE SCALE GENOMIC DNA]</scope>
    <source>
        <strain evidence="13">CBS 284.82</strain>
    </source>
</reference>
<sequence>MRLLPTLTNILTLALAAPAAALRPFRSHHPPPSKPDLPNNEQPQSPTKRDTATPITYGPPTWDNASLFLLGERELLFSGEFHPFRLPVPSLWRDVLEKIKALGLNTVSFQVPWALLEGEPGVFRAEGVFALGEFFQAAREVGLWLVARPGPYINGEVTGGGLPGWIQRLKGHPRTADVDYLAATDNYAANIAAIIAKAQINNGGKVIMYQPESEYSVSRTLIGFNFPDPGYMQYVEDQARKAGIVVPFINNDAYTAGHNAPGTGVGQVDIYGQELYPLDFTCDDIAWERGSLRESQYSLHLKLSPSTPYAITEFQGGVVDFWGGPGFARCAERFNNEQSRVHYKNNFAAGVKIFNLYMIYGGTNWGNLGYDSGYTSYDYAAAIAEDRTITREKYAELKLQANFFKVSPGYLEATPELKPTTGVYSSNKDITVTAVVGPKGSFFVTRKTTYRETNPISYTLTLSTSKGQMTIPHLGGTLTMPGRDTRIHVTDYPVGDMTLVYCTAEIFTWQKYEGKTILVLYGGIGETHELLIKRSPLGLFTATSPNVKTKQDGQYLYAQLTITDEKRQWIRAGNLYIYLESRQSAYSYWVTELPGQTPLIIRGSYLVRSATLTDGTLHIRADFNSSTTTDVMRGVNTVQMEIMGVPKSAASVVINNSPISHDNSDDGNWFLFVDYQPPKFPIPDLSTLAWKYLDTLPELKPSYSDSAWPSADHTTTNNTYLQTPMTRTSLFASDYTFHAGGALLFRGHFTATGGETSLTLQTQGGTAFASVAWLNDTFLGSWAGNATASFRRDTFPVRLAPGAAYVLTVLVDNMGNAQNALVGGDEMKAPRGVMDYRFDMSGGGDAPDIKWKVTGNLGGERYVDKVRGPMNEGGLFAERMGYHQPGPPDKAFIAGKSPMKDGVGEPGVGFWTAEMKLDIPGEAWDVPLSFEFPAIDAEGGSGRYRAVLWVNGFQFGRYISHVGPQTSFPVPEGILNYRGTNTIAIAIWATQPSGARLSSLVLKAGTPVLTGRRPVVNVAAPAWSERPGAY</sequence>
<dbReference type="GO" id="GO:0005975">
    <property type="term" value="P:carbohydrate metabolic process"/>
    <property type="evidence" value="ECO:0007669"/>
    <property type="project" value="InterPro"/>
</dbReference>
<dbReference type="Pfam" id="PF13363">
    <property type="entry name" value="BetaGal_dom3"/>
    <property type="match status" value="1"/>
</dbReference>
<dbReference type="Gene3D" id="2.60.120.260">
    <property type="entry name" value="Galactose-binding domain-like"/>
    <property type="match status" value="2"/>
</dbReference>
<evidence type="ECO:0000256" key="6">
    <source>
        <dbReference type="ARBA" id="ARBA00023180"/>
    </source>
</evidence>
<dbReference type="AlphaFoldDB" id="A0AAN6SUF7"/>
<accession>A0AAN6SUF7</accession>
<evidence type="ECO:0000256" key="10">
    <source>
        <dbReference type="SAM" id="SignalP"/>
    </source>
</evidence>
<keyword evidence="6" id="KW-0325">Glycoprotein</keyword>
<evidence type="ECO:0000259" key="11">
    <source>
        <dbReference type="SMART" id="SM01029"/>
    </source>
</evidence>
<comment type="catalytic activity">
    <reaction evidence="1">
        <text>Hydrolysis of terminal non-reducing beta-D-galactose residues in beta-D-galactosides.</text>
        <dbReference type="EC" id="3.2.1.23"/>
    </reaction>
</comment>
<protein>
    <recommendedName>
        <fullName evidence="3">beta-galactosidase</fullName>
        <ecNumber evidence="3">3.2.1.23</ecNumber>
    </recommendedName>
</protein>
<dbReference type="SUPFAM" id="SSF51011">
    <property type="entry name" value="Glycosyl hydrolase domain"/>
    <property type="match status" value="1"/>
</dbReference>
<dbReference type="GO" id="GO:0004565">
    <property type="term" value="F:beta-galactosidase activity"/>
    <property type="evidence" value="ECO:0007669"/>
    <property type="project" value="UniProtKB-EC"/>
</dbReference>
<dbReference type="Gene3D" id="2.102.20.10">
    <property type="entry name" value="Beta-galactosidase, domain 2"/>
    <property type="match status" value="1"/>
</dbReference>
<dbReference type="Pfam" id="PF13364">
    <property type="entry name" value="BetaGal_ABD2"/>
    <property type="match status" value="2"/>
</dbReference>
<keyword evidence="4 10" id="KW-0732">Signal</keyword>
<dbReference type="Gene3D" id="3.20.20.80">
    <property type="entry name" value="Glycosidases"/>
    <property type="match status" value="1"/>
</dbReference>
<dbReference type="InterPro" id="IPR025972">
    <property type="entry name" value="BetaGal_dom3"/>
</dbReference>
<dbReference type="Pfam" id="PF01301">
    <property type="entry name" value="Glyco_hydro_35"/>
    <property type="match status" value="1"/>
</dbReference>
<dbReference type="EC" id="3.2.1.23" evidence="3"/>
<dbReference type="SUPFAM" id="SSF51445">
    <property type="entry name" value="(Trans)glycosidases"/>
    <property type="match status" value="1"/>
</dbReference>
<dbReference type="SMART" id="SM01029">
    <property type="entry name" value="BetaGal_dom2"/>
    <property type="match status" value="1"/>
</dbReference>
<feature type="signal peptide" evidence="10">
    <location>
        <begin position="1"/>
        <end position="21"/>
    </location>
</feature>
<dbReference type="InterPro" id="IPR017853">
    <property type="entry name" value="GH"/>
</dbReference>
<evidence type="ECO:0000256" key="8">
    <source>
        <dbReference type="RuleBase" id="RU003679"/>
    </source>
</evidence>
<evidence type="ECO:0000256" key="3">
    <source>
        <dbReference type="ARBA" id="ARBA00012756"/>
    </source>
</evidence>
<evidence type="ECO:0000313" key="12">
    <source>
        <dbReference type="EMBL" id="KAK4042488.1"/>
    </source>
</evidence>
<feature type="domain" description="Beta-galactosidase" evidence="11">
    <location>
        <begin position="410"/>
        <end position="588"/>
    </location>
</feature>
<dbReference type="SUPFAM" id="SSF117100">
    <property type="entry name" value="Beta-galactosidase LacA, domain 3"/>
    <property type="match status" value="1"/>
</dbReference>
<dbReference type="Proteomes" id="UP001303115">
    <property type="component" value="Unassembled WGS sequence"/>
</dbReference>
<name>A0AAN6SUF7_9PEZI</name>
<keyword evidence="13" id="KW-1185">Reference proteome</keyword>
<dbReference type="InterPro" id="IPR025300">
    <property type="entry name" value="BetaGal_jelly_roll_dom"/>
</dbReference>
<keyword evidence="7" id="KW-0326">Glycosidase</keyword>
<feature type="chain" id="PRO_5042862648" description="beta-galactosidase" evidence="10">
    <location>
        <begin position="22"/>
        <end position="1030"/>
    </location>
</feature>
<evidence type="ECO:0000256" key="1">
    <source>
        <dbReference type="ARBA" id="ARBA00001412"/>
    </source>
</evidence>
<proteinExistence type="inferred from homology"/>
<dbReference type="PANTHER" id="PTHR23421">
    <property type="entry name" value="BETA-GALACTOSIDASE RELATED"/>
    <property type="match status" value="1"/>
</dbReference>
<dbReference type="InterPro" id="IPR037110">
    <property type="entry name" value="Betagal_dom2_sf"/>
</dbReference>
<feature type="region of interest" description="Disordered" evidence="9">
    <location>
        <begin position="24"/>
        <end position="58"/>
    </location>
</feature>
<dbReference type="InterPro" id="IPR031330">
    <property type="entry name" value="Gly_Hdrlase_35_cat"/>
</dbReference>
<dbReference type="InterPro" id="IPR001944">
    <property type="entry name" value="Glycoside_Hdrlase_35"/>
</dbReference>
<dbReference type="FunFam" id="3.20.20.80:FF:000040">
    <property type="entry name" value="Beta-galactosidase A"/>
    <property type="match status" value="1"/>
</dbReference>
<evidence type="ECO:0000256" key="9">
    <source>
        <dbReference type="SAM" id="MobiDB-lite"/>
    </source>
</evidence>
<dbReference type="InterPro" id="IPR036833">
    <property type="entry name" value="BetaGal_dom3_sf"/>
</dbReference>
<evidence type="ECO:0000313" key="13">
    <source>
        <dbReference type="Proteomes" id="UP001303115"/>
    </source>
</evidence>
<evidence type="ECO:0000256" key="2">
    <source>
        <dbReference type="ARBA" id="ARBA00009809"/>
    </source>
</evidence>
<dbReference type="InterPro" id="IPR008979">
    <property type="entry name" value="Galactose-bd-like_sf"/>
</dbReference>
<comment type="caution">
    <text evidence="12">The sequence shown here is derived from an EMBL/GenBank/DDBJ whole genome shotgun (WGS) entry which is preliminary data.</text>
</comment>